<dbReference type="EMBL" id="LVWI01000041">
    <property type="protein sequence ID" value="OKP86062.1"/>
    <property type="molecule type" value="Genomic_DNA"/>
</dbReference>
<keyword evidence="1" id="KW-0805">Transcription regulation</keyword>
<dbReference type="Pfam" id="PF25873">
    <property type="entry name" value="WHD_MalT"/>
    <property type="match status" value="1"/>
</dbReference>
<dbReference type="SUPFAM" id="SSF46894">
    <property type="entry name" value="C-terminal effector domain of the bipartite response regulators"/>
    <property type="match status" value="1"/>
</dbReference>
<dbReference type="Proteomes" id="UP000186058">
    <property type="component" value="Unassembled WGS sequence"/>
</dbReference>
<protein>
    <submittedName>
        <fullName evidence="5">Transcriptional regulator</fullName>
    </submittedName>
</protein>
<dbReference type="SUPFAM" id="SSF48452">
    <property type="entry name" value="TPR-like"/>
    <property type="match status" value="1"/>
</dbReference>
<dbReference type="PANTHER" id="PTHR44688:SF16">
    <property type="entry name" value="DNA-BINDING TRANSCRIPTIONAL ACTIVATOR DEVR_DOSR"/>
    <property type="match status" value="1"/>
</dbReference>
<sequence length="890" mass="98131">MTISLVSTKLYIPPARSKIVVRPRLLEQLNKGLQGKLTVLSASAGYGKTTLVSAWLSVCGRRAGWLSLDAGDNDPASFLTYLCAACRTIGVNIGEGMLAMLQSPQPPPIESLLTALLNEITSVSEPTILVLDDYHLIDSKPVNEAVAFLIEHLPPQIHLVIATREEPVLPLPRLRVRHQLTELHAADLRFNATEAAEFLGQVMGLMLSAEDVMHLESRTEGWIAGLQLAALSLQGRNDVTGFIQSFSGRHKFVLDYLVEEVLQQQSASIQAFLLFTSVLSRMCGPLCDAVMGAESGGSPFSSGQRTLEYLEHANLFLIPLDNERRWYRYHHLFADLLRERLSQGLPPLEEEEKRTVAELHIRASGWYEDNGFELEAFHHAAAAGDIERAARLMEGEGMPLLFRGAVTPVLNWLESMPREILDSRPSLWVMYASGLLMQGRISSVEQKLQAAEQALHGTVQNERTRDLTGHIASIRATLAVSKHQAEPIMAESRRALEYLHPDNLPVRAAAAWSLGYAYQLQGDLSLAETAYAEALSISKRIGHVMITIMATLGLGNIQEAENQLPAAAGSYLRVLEWAGEPPLPVACEAHLGLARIFYEWNEWDQALLHSRQSVQLAQQFEDSDRGVAGEVLLAKLKLARGEVIAAAAILAKAELLARKEHFWAQIPQIAAMQVSALLHQENLDAAAILAEQHGLSLCQAKVYMARGDISAMLAVLEPMLGEAAVKGRPDERLKGMIFYAAVLYRNGDKSAATQALAEAMTMAQPGGFIRAFVDEGLPVERLLREAQVGGELLDYRRKLLAAFEAENPQHSQLRSAQQLPRTSQPLIETLSGRELEILQLIAQGLSNREISERLFLALSTVKGYNRNIFDKLQVSRRTEAVARARRLGLL</sequence>
<dbReference type="SMART" id="SM00421">
    <property type="entry name" value="HTH_LUXR"/>
    <property type="match status" value="1"/>
</dbReference>
<keyword evidence="3" id="KW-0804">Transcription</keyword>
<dbReference type="PANTHER" id="PTHR44688">
    <property type="entry name" value="DNA-BINDING TRANSCRIPTIONAL ACTIVATOR DEVR_DOSR"/>
    <property type="match status" value="1"/>
</dbReference>
<name>A0ABX3EME7_9BACL</name>
<feature type="domain" description="HTH luxR-type" evidence="4">
    <location>
        <begin position="823"/>
        <end position="888"/>
    </location>
</feature>
<dbReference type="Gene3D" id="1.25.40.10">
    <property type="entry name" value="Tetratricopeptide repeat domain"/>
    <property type="match status" value="1"/>
</dbReference>
<dbReference type="Gene3D" id="3.40.50.300">
    <property type="entry name" value="P-loop containing nucleotide triphosphate hydrolases"/>
    <property type="match status" value="1"/>
</dbReference>
<evidence type="ECO:0000259" key="4">
    <source>
        <dbReference type="PROSITE" id="PS50043"/>
    </source>
</evidence>
<reference evidence="5 6" key="1">
    <citation type="submission" date="2016-03" db="EMBL/GenBank/DDBJ databases">
        <authorList>
            <person name="Sant'Anna F.H."/>
            <person name="Ambrosini A."/>
            <person name="Souza R."/>
            <person name="Bach E."/>
            <person name="Fernandes G."/>
            <person name="Balsanelli E."/>
            <person name="Baura V.A."/>
            <person name="Souza E.M."/>
            <person name="Passaglia L."/>
        </authorList>
    </citation>
    <scope>NUCLEOTIDE SEQUENCE [LARGE SCALE GENOMIC DNA]</scope>
    <source>
        <strain evidence="5 6">P26E</strain>
    </source>
</reference>
<dbReference type="SMART" id="SM00028">
    <property type="entry name" value="TPR"/>
    <property type="match status" value="3"/>
</dbReference>
<dbReference type="CDD" id="cd06170">
    <property type="entry name" value="LuxR_C_like"/>
    <property type="match status" value="1"/>
</dbReference>
<dbReference type="PROSITE" id="PS50043">
    <property type="entry name" value="HTH_LUXR_2"/>
    <property type="match status" value="1"/>
</dbReference>
<comment type="caution">
    <text evidence="5">The sequence shown here is derived from an EMBL/GenBank/DDBJ whole genome shotgun (WGS) entry which is preliminary data.</text>
</comment>
<evidence type="ECO:0000256" key="2">
    <source>
        <dbReference type="ARBA" id="ARBA00023125"/>
    </source>
</evidence>
<evidence type="ECO:0000256" key="1">
    <source>
        <dbReference type="ARBA" id="ARBA00023015"/>
    </source>
</evidence>
<dbReference type="InterPro" id="IPR016032">
    <property type="entry name" value="Sig_transdc_resp-reg_C-effctor"/>
</dbReference>
<dbReference type="PRINTS" id="PR00038">
    <property type="entry name" value="HTHLUXR"/>
</dbReference>
<dbReference type="InterPro" id="IPR027417">
    <property type="entry name" value="P-loop_NTPase"/>
</dbReference>
<accession>A0ABX3EME7</accession>
<evidence type="ECO:0000313" key="6">
    <source>
        <dbReference type="Proteomes" id="UP000186058"/>
    </source>
</evidence>
<dbReference type="InterPro" id="IPR019734">
    <property type="entry name" value="TPR_rpt"/>
</dbReference>
<dbReference type="InterPro" id="IPR059106">
    <property type="entry name" value="WHD_MalT"/>
</dbReference>
<dbReference type="Gene3D" id="1.10.10.10">
    <property type="entry name" value="Winged helix-like DNA-binding domain superfamily/Winged helix DNA-binding domain"/>
    <property type="match status" value="1"/>
</dbReference>
<keyword evidence="2" id="KW-0238">DNA-binding</keyword>
<evidence type="ECO:0000256" key="3">
    <source>
        <dbReference type="ARBA" id="ARBA00023163"/>
    </source>
</evidence>
<dbReference type="InterPro" id="IPR011990">
    <property type="entry name" value="TPR-like_helical_dom_sf"/>
</dbReference>
<dbReference type="InterPro" id="IPR036388">
    <property type="entry name" value="WH-like_DNA-bd_sf"/>
</dbReference>
<keyword evidence="6" id="KW-1185">Reference proteome</keyword>
<dbReference type="Pfam" id="PF00196">
    <property type="entry name" value="GerE"/>
    <property type="match status" value="1"/>
</dbReference>
<evidence type="ECO:0000313" key="5">
    <source>
        <dbReference type="EMBL" id="OKP86062.1"/>
    </source>
</evidence>
<dbReference type="SUPFAM" id="SSF52540">
    <property type="entry name" value="P-loop containing nucleoside triphosphate hydrolases"/>
    <property type="match status" value="1"/>
</dbReference>
<organism evidence="5 6">
    <name type="scientific">Paenibacillus helianthi</name>
    <dbReference type="NCBI Taxonomy" id="1349432"/>
    <lineage>
        <taxon>Bacteria</taxon>
        <taxon>Bacillati</taxon>
        <taxon>Bacillota</taxon>
        <taxon>Bacilli</taxon>
        <taxon>Bacillales</taxon>
        <taxon>Paenibacillaceae</taxon>
        <taxon>Paenibacillus</taxon>
    </lineage>
</organism>
<dbReference type="RefSeq" id="WP_074107834.1">
    <property type="nucleotide sequence ID" value="NZ_LVWI01000041.1"/>
</dbReference>
<dbReference type="Pfam" id="PF17874">
    <property type="entry name" value="TPR_MalT"/>
    <property type="match status" value="1"/>
</dbReference>
<gene>
    <name evidence="5" type="ORF">A3844_14630</name>
</gene>
<proteinExistence type="predicted"/>
<dbReference type="InterPro" id="IPR041617">
    <property type="entry name" value="TPR_MalT"/>
</dbReference>
<dbReference type="InterPro" id="IPR000792">
    <property type="entry name" value="Tscrpt_reg_LuxR_C"/>
</dbReference>
<dbReference type="PROSITE" id="PS00622">
    <property type="entry name" value="HTH_LUXR_1"/>
    <property type="match status" value="1"/>
</dbReference>